<keyword evidence="2" id="KW-1185">Reference proteome</keyword>
<proteinExistence type="predicted"/>
<gene>
    <name evidence="1" type="ORF">MUN86_02370</name>
</gene>
<dbReference type="RefSeq" id="WP_245121256.1">
    <property type="nucleotide sequence ID" value="NZ_CP095061.1"/>
</dbReference>
<reference evidence="1" key="1">
    <citation type="submission" date="2022-04" db="EMBL/GenBank/DDBJ databases">
        <title>Hymenobacter sp. isolated from the air.</title>
        <authorList>
            <person name="Won M."/>
            <person name="Lee C.-M."/>
            <person name="Woen H.-Y."/>
            <person name="Kwon S.-W."/>
        </authorList>
    </citation>
    <scope>NUCLEOTIDE SEQUENCE</scope>
    <source>
        <strain evidence="1">5420S-77</strain>
    </source>
</reference>
<accession>A0ABY4G7C4</accession>
<evidence type="ECO:0000313" key="2">
    <source>
        <dbReference type="Proteomes" id="UP000830401"/>
    </source>
</evidence>
<dbReference type="Proteomes" id="UP000830401">
    <property type="component" value="Chromosome"/>
</dbReference>
<name>A0ABY4G7C4_9BACT</name>
<dbReference type="EMBL" id="CP095061">
    <property type="protein sequence ID" value="UOQ66786.1"/>
    <property type="molecule type" value="Genomic_DNA"/>
</dbReference>
<protein>
    <submittedName>
        <fullName evidence="1">Uncharacterized protein</fullName>
    </submittedName>
</protein>
<sequence length="116" mass="13096">MMAFQLLKLVDEWAGETPTTPRSARSLQQLQVLREDVHSIALLVEQLLSLVPDSAQEAAQQQAGFWLIVENYLVELLQRGVKLDGVILCLHQEGIHKRDFSKYGLLGFEVPLDDLL</sequence>
<evidence type="ECO:0000313" key="1">
    <source>
        <dbReference type="EMBL" id="UOQ66786.1"/>
    </source>
</evidence>
<organism evidence="1 2">
    <name type="scientific">Hymenobacter volaticus</name>
    <dbReference type="NCBI Taxonomy" id="2932254"/>
    <lineage>
        <taxon>Bacteria</taxon>
        <taxon>Pseudomonadati</taxon>
        <taxon>Bacteroidota</taxon>
        <taxon>Cytophagia</taxon>
        <taxon>Cytophagales</taxon>
        <taxon>Hymenobacteraceae</taxon>
        <taxon>Hymenobacter</taxon>
    </lineage>
</organism>